<feature type="region of interest" description="Disordered" evidence="1">
    <location>
        <begin position="118"/>
        <end position="208"/>
    </location>
</feature>
<evidence type="ECO:0000313" key="3">
    <source>
        <dbReference type="EMBL" id="MEL1249686.1"/>
    </source>
</evidence>
<sequence length="208" mass="21567">MRIFHIAACLPVIMMLSTPAAAQSLAELDRLSDLTANADTGVAAAQEQAERGAYLEALSTLERVMAAYPESVSARLLHAVYLCRIDDRQGGLVEISQMDEDLFGEANITDARDRCSRPYVEPQAPAPAPAPAASPDPEPIETLSLPPSTAAEGEVSGKEPPTPTAPAASASGTNAISGSNAISDSTPSRSSSSSSTQQPEDTDGGEKD</sequence>
<feature type="compositionally biased region" description="Pro residues" evidence="1">
    <location>
        <begin position="124"/>
        <end position="137"/>
    </location>
</feature>
<protein>
    <recommendedName>
        <fullName evidence="5">Tetratricopeptide repeat protein</fullName>
    </recommendedName>
</protein>
<feature type="chain" id="PRO_5047535877" description="Tetratricopeptide repeat protein" evidence="2">
    <location>
        <begin position="23"/>
        <end position="208"/>
    </location>
</feature>
<name>A0ABU9IBX6_9SPHN</name>
<accession>A0ABU9IBX6</accession>
<keyword evidence="4" id="KW-1185">Reference proteome</keyword>
<evidence type="ECO:0000256" key="2">
    <source>
        <dbReference type="SAM" id="SignalP"/>
    </source>
</evidence>
<evidence type="ECO:0008006" key="5">
    <source>
        <dbReference type="Google" id="ProtNLM"/>
    </source>
</evidence>
<proteinExistence type="predicted"/>
<comment type="caution">
    <text evidence="3">The sequence shown here is derived from an EMBL/GenBank/DDBJ whole genome shotgun (WGS) entry which is preliminary data.</text>
</comment>
<evidence type="ECO:0000313" key="4">
    <source>
        <dbReference type="Proteomes" id="UP001497045"/>
    </source>
</evidence>
<dbReference type="EMBL" id="JBBYHV010000001">
    <property type="protein sequence ID" value="MEL1249686.1"/>
    <property type="molecule type" value="Genomic_DNA"/>
</dbReference>
<dbReference type="RefSeq" id="WP_341672217.1">
    <property type="nucleotide sequence ID" value="NZ_JBBYHV010000001.1"/>
</dbReference>
<reference evidence="3 4" key="1">
    <citation type="submission" date="2024-04" db="EMBL/GenBank/DDBJ databases">
        <title>Aurantiacibacter sp. DGU6 16S ribosomal RNA gene Genome sequencing and assembly.</title>
        <authorList>
            <person name="Park S."/>
        </authorList>
    </citation>
    <scope>NUCLEOTIDE SEQUENCE [LARGE SCALE GENOMIC DNA]</scope>
    <source>
        <strain evidence="3 4">DGU6</strain>
    </source>
</reference>
<feature type="signal peptide" evidence="2">
    <location>
        <begin position="1"/>
        <end position="22"/>
    </location>
</feature>
<dbReference type="Proteomes" id="UP001497045">
    <property type="component" value="Unassembled WGS sequence"/>
</dbReference>
<evidence type="ECO:0000256" key="1">
    <source>
        <dbReference type="SAM" id="MobiDB-lite"/>
    </source>
</evidence>
<gene>
    <name evidence="3" type="ORF">AAEO60_03280</name>
</gene>
<feature type="compositionally biased region" description="Polar residues" evidence="1">
    <location>
        <begin position="172"/>
        <end position="182"/>
    </location>
</feature>
<keyword evidence="2" id="KW-0732">Signal</keyword>
<organism evidence="3 4">
    <name type="scientific">Aurantiacibacter gilvus</name>
    <dbReference type="NCBI Taxonomy" id="3139141"/>
    <lineage>
        <taxon>Bacteria</taxon>
        <taxon>Pseudomonadati</taxon>
        <taxon>Pseudomonadota</taxon>
        <taxon>Alphaproteobacteria</taxon>
        <taxon>Sphingomonadales</taxon>
        <taxon>Erythrobacteraceae</taxon>
        <taxon>Aurantiacibacter</taxon>
    </lineage>
</organism>
<feature type="compositionally biased region" description="Low complexity" evidence="1">
    <location>
        <begin position="183"/>
        <end position="195"/>
    </location>
</feature>